<dbReference type="Gene3D" id="1.10.287.130">
    <property type="match status" value="1"/>
</dbReference>
<dbReference type="PANTHER" id="PTHR44936">
    <property type="entry name" value="SENSOR PROTEIN CREC"/>
    <property type="match status" value="1"/>
</dbReference>
<dbReference type="SUPFAM" id="SSF55874">
    <property type="entry name" value="ATPase domain of HSP90 chaperone/DNA topoisomerase II/histidine kinase"/>
    <property type="match status" value="1"/>
</dbReference>
<reference evidence="9" key="1">
    <citation type="submission" date="2023-06" db="EMBL/GenBank/DDBJ databases">
        <title>Robiginitalea aurantiacus sp. nov. and Algoriphagus sediminis sp. nov., isolated from coastal sediment.</title>
        <authorList>
            <person name="Zhou Z.Y."/>
            <person name="An J."/>
            <person name="Jia Y.W."/>
            <person name="Du Z.J."/>
        </authorList>
    </citation>
    <scope>NUCLEOTIDE SEQUENCE</scope>
    <source>
        <strain evidence="9">C2-7</strain>
    </source>
</reference>
<dbReference type="Gene3D" id="3.30.565.10">
    <property type="entry name" value="Histidine kinase-like ATPase, C-terminal domain"/>
    <property type="match status" value="1"/>
</dbReference>
<dbReference type="InterPro" id="IPR050980">
    <property type="entry name" value="2C_sensor_his_kinase"/>
</dbReference>
<keyword evidence="10" id="KW-1185">Reference proteome</keyword>
<dbReference type="EC" id="2.7.13.3" evidence="2"/>
<accession>A0ABT7YA90</accession>
<dbReference type="InterPro" id="IPR003594">
    <property type="entry name" value="HATPase_dom"/>
</dbReference>
<feature type="transmembrane region" description="Helical" evidence="7">
    <location>
        <begin position="21"/>
        <end position="41"/>
    </location>
</feature>
<sequence length="351" mass="39581">MKAYSFLSRVPVIKNSLSLKVLLVAFIGIHVPLFGIIGYLLNSELAKTQAWNVALFTFFMTILATIITLIVLNKLLKPVILAKEALLQFKEYSKIPDLPTDYQDEGGVLMREVQQTIESLSRIEEERENILHILRHDLQGPINSSLAVLELVKTDLLDEQTIEKLQSNFHVQLNRLLTSIDYIKSQRNLQEQKNSLERVSLKNLISSAIGHVHYEADIKKIEFQQTEIPNEKVLLPLVILDRVMTNLLDNAIKYSEKGGRVVISSAISEGVLKIDIKDFGEGLKPEILSSLFHISKSDREDYDIQNPSMGLGLYLCQKLMNSVGGRIIAKNNQKEPGATFGIEYVINGIEK</sequence>
<dbReference type="EMBL" id="JAUEPH010000002">
    <property type="protein sequence ID" value="MDN3203325.1"/>
    <property type="molecule type" value="Genomic_DNA"/>
</dbReference>
<keyword evidence="5 9" id="KW-0418">Kinase</keyword>
<dbReference type="InterPro" id="IPR036097">
    <property type="entry name" value="HisK_dim/P_sf"/>
</dbReference>
<evidence type="ECO:0000259" key="8">
    <source>
        <dbReference type="PROSITE" id="PS50109"/>
    </source>
</evidence>
<dbReference type="Pfam" id="PF02518">
    <property type="entry name" value="HATPase_c"/>
    <property type="match status" value="1"/>
</dbReference>
<dbReference type="SUPFAM" id="SSF47384">
    <property type="entry name" value="Homodimeric domain of signal transducing histidine kinase"/>
    <property type="match status" value="1"/>
</dbReference>
<dbReference type="PROSITE" id="PS50109">
    <property type="entry name" value="HIS_KIN"/>
    <property type="match status" value="1"/>
</dbReference>
<dbReference type="GO" id="GO:0016301">
    <property type="term" value="F:kinase activity"/>
    <property type="evidence" value="ECO:0007669"/>
    <property type="project" value="UniProtKB-KW"/>
</dbReference>
<comment type="catalytic activity">
    <reaction evidence="1">
        <text>ATP + protein L-histidine = ADP + protein N-phospho-L-histidine.</text>
        <dbReference type="EC" id="2.7.13.3"/>
    </reaction>
</comment>
<keyword evidence="3" id="KW-0808">Transferase</keyword>
<evidence type="ECO:0000256" key="7">
    <source>
        <dbReference type="SAM" id="Phobius"/>
    </source>
</evidence>
<feature type="domain" description="Histidine kinase" evidence="8">
    <location>
        <begin position="133"/>
        <end position="348"/>
    </location>
</feature>
<evidence type="ECO:0000256" key="4">
    <source>
        <dbReference type="ARBA" id="ARBA00022741"/>
    </source>
</evidence>
<organism evidence="9 10">
    <name type="scientific">Algoriphagus sediminis</name>
    <dbReference type="NCBI Taxonomy" id="3057113"/>
    <lineage>
        <taxon>Bacteria</taxon>
        <taxon>Pseudomonadati</taxon>
        <taxon>Bacteroidota</taxon>
        <taxon>Cytophagia</taxon>
        <taxon>Cytophagales</taxon>
        <taxon>Cyclobacteriaceae</taxon>
        <taxon>Algoriphagus</taxon>
    </lineage>
</organism>
<dbReference type="InterPro" id="IPR005467">
    <property type="entry name" value="His_kinase_dom"/>
</dbReference>
<evidence type="ECO:0000313" key="10">
    <source>
        <dbReference type="Proteomes" id="UP001171916"/>
    </source>
</evidence>
<keyword evidence="7" id="KW-0812">Transmembrane</keyword>
<keyword evidence="7" id="KW-0472">Membrane</keyword>
<dbReference type="SMART" id="SM00387">
    <property type="entry name" value="HATPase_c"/>
    <property type="match status" value="1"/>
</dbReference>
<protein>
    <recommendedName>
        <fullName evidence="2">histidine kinase</fullName>
        <ecNumber evidence="2">2.7.13.3</ecNumber>
    </recommendedName>
</protein>
<feature type="transmembrane region" description="Helical" evidence="7">
    <location>
        <begin position="53"/>
        <end position="72"/>
    </location>
</feature>
<comment type="caution">
    <text evidence="9">The sequence shown here is derived from an EMBL/GenBank/DDBJ whole genome shotgun (WGS) entry which is preliminary data.</text>
</comment>
<keyword evidence="7" id="KW-1133">Transmembrane helix</keyword>
<proteinExistence type="predicted"/>
<name>A0ABT7YA90_9BACT</name>
<dbReference type="RefSeq" id="WP_289998889.1">
    <property type="nucleotide sequence ID" value="NZ_JAUEPH010000002.1"/>
</dbReference>
<gene>
    <name evidence="9" type="ORF">QVH07_04165</name>
</gene>
<dbReference type="PANTHER" id="PTHR44936:SF10">
    <property type="entry name" value="SENSOR PROTEIN RSTB"/>
    <property type="match status" value="1"/>
</dbReference>
<evidence type="ECO:0000313" key="9">
    <source>
        <dbReference type="EMBL" id="MDN3203325.1"/>
    </source>
</evidence>
<evidence type="ECO:0000256" key="5">
    <source>
        <dbReference type="ARBA" id="ARBA00022777"/>
    </source>
</evidence>
<dbReference type="Proteomes" id="UP001171916">
    <property type="component" value="Unassembled WGS sequence"/>
</dbReference>
<evidence type="ECO:0000256" key="1">
    <source>
        <dbReference type="ARBA" id="ARBA00000085"/>
    </source>
</evidence>
<keyword evidence="6" id="KW-0067">ATP-binding</keyword>
<evidence type="ECO:0000256" key="2">
    <source>
        <dbReference type="ARBA" id="ARBA00012438"/>
    </source>
</evidence>
<evidence type="ECO:0000256" key="6">
    <source>
        <dbReference type="ARBA" id="ARBA00022840"/>
    </source>
</evidence>
<keyword evidence="4" id="KW-0547">Nucleotide-binding</keyword>
<evidence type="ECO:0000256" key="3">
    <source>
        <dbReference type="ARBA" id="ARBA00022679"/>
    </source>
</evidence>
<dbReference type="InterPro" id="IPR036890">
    <property type="entry name" value="HATPase_C_sf"/>
</dbReference>